<dbReference type="Proteomes" id="UP000255093">
    <property type="component" value="Unassembled WGS sequence"/>
</dbReference>
<evidence type="ECO:0000313" key="12">
    <source>
        <dbReference type="Proteomes" id="UP000591371"/>
    </source>
</evidence>
<evidence type="ECO:0000256" key="5">
    <source>
        <dbReference type="SAM" id="SignalP"/>
    </source>
</evidence>
<evidence type="ECO:0000313" key="7">
    <source>
        <dbReference type="EMBL" id="EFA4418166.1"/>
    </source>
</evidence>
<feature type="chain" id="PRO_5043154530" evidence="5">
    <location>
        <begin position="24"/>
        <end position="176"/>
    </location>
</feature>
<evidence type="ECO:0000313" key="11">
    <source>
        <dbReference type="Proteomes" id="UP000255153"/>
    </source>
</evidence>
<evidence type="ECO:0000256" key="3">
    <source>
        <dbReference type="ARBA" id="ARBA00022729"/>
    </source>
</evidence>
<dbReference type="Gene3D" id="2.60.40.1090">
    <property type="entry name" value="Fimbrial-type adhesion domain"/>
    <property type="match status" value="1"/>
</dbReference>
<sequence>MWRNSIRCLLPFLALAYFPGAEAKISLGEAGKLTFSLSVVAKGCEFDATDLEVVMGKMMLMKPVTVGRVINEKNFVIELKDCDGISKAKVTMDGLPDTNDNSLFALDAGGATGIALQIVDGKGTKQIPKVAGGTAIEWPVNGTTTQLNYKASYVVVNANATSGHANAMVNFSVEYE</sequence>
<dbReference type="SUPFAM" id="SSF49401">
    <property type="entry name" value="Bacterial adhesins"/>
    <property type="match status" value="1"/>
</dbReference>
<dbReference type="RefSeq" id="WP_000269271.1">
    <property type="nucleotide sequence ID" value="NZ_BGSH01000024.1"/>
</dbReference>
<proteinExistence type="inferred from homology"/>
<evidence type="ECO:0000256" key="4">
    <source>
        <dbReference type="ARBA" id="ARBA00023263"/>
    </source>
</evidence>
<comment type="subcellular location">
    <subcellularLocation>
        <location evidence="1">Fimbrium</location>
    </subcellularLocation>
</comment>
<evidence type="ECO:0000313" key="10">
    <source>
        <dbReference type="Proteomes" id="UP000255093"/>
    </source>
</evidence>
<evidence type="ECO:0000256" key="2">
    <source>
        <dbReference type="ARBA" id="ARBA00006671"/>
    </source>
</evidence>
<dbReference type="EMBL" id="UGEE01000003">
    <property type="protein sequence ID" value="STK88829.1"/>
    <property type="molecule type" value="Genomic_DNA"/>
</dbReference>
<comment type="similarity">
    <text evidence="2">Belongs to the fimbrial protein family.</text>
</comment>
<dbReference type="AlphaFoldDB" id="A0A2A7M3L2"/>
<feature type="domain" description="Fimbrial-type adhesion" evidence="6">
    <location>
        <begin position="34"/>
        <end position="175"/>
    </location>
</feature>
<dbReference type="Proteomes" id="UP000255153">
    <property type="component" value="Unassembled WGS sequence"/>
</dbReference>
<evidence type="ECO:0000256" key="1">
    <source>
        <dbReference type="ARBA" id="ARBA00004561"/>
    </source>
</evidence>
<evidence type="ECO:0000313" key="8">
    <source>
        <dbReference type="EMBL" id="STH80397.1"/>
    </source>
</evidence>
<gene>
    <name evidence="7" type="primary">lpfE</name>
    <name evidence="7" type="ORF">D3G36_09855</name>
    <name evidence="9" type="ORF">NCTC8603_03521</name>
    <name evidence="8" type="ORF">NCTC8621_00267</name>
</gene>
<name>A0A2A7M3L2_ECOLX</name>
<dbReference type="InterPro" id="IPR008966">
    <property type="entry name" value="Adhesion_dom_sf"/>
</dbReference>
<reference evidence="7 12" key="2">
    <citation type="submission" date="2019-03" db="EMBL/GenBank/DDBJ databases">
        <authorList>
            <consortium name="GenomeTrakr network: Whole genome sequencing for foodborne pathogen traceback"/>
        </authorList>
    </citation>
    <scope>NUCLEOTIDE SEQUENCE [LARGE SCALE GENOMIC DNA]</scope>
    <source>
        <strain evidence="7 12">PSU-1190</strain>
    </source>
</reference>
<protein>
    <submittedName>
        <fullName evidence="7 8">Fimbrial protein</fullName>
    </submittedName>
</protein>
<dbReference type="PANTHER" id="PTHR33420">
    <property type="entry name" value="FIMBRIAL SUBUNIT ELFA-RELATED"/>
    <property type="match status" value="1"/>
</dbReference>
<dbReference type="PANTHER" id="PTHR33420:SF12">
    <property type="entry name" value="FIMBRIN-LIKE PROTEIN FIMI-RELATED"/>
    <property type="match status" value="1"/>
</dbReference>
<reference evidence="10 11" key="1">
    <citation type="submission" date="2018-06" db="EMBL/GenBank/DDBJ databases">
        <authorList>
            <consortium name="Pathogen Informatics"/>
            <person name="Doyle S."/>
        </authorList>
    </citation>
    <scope>NUCLEOTIDE SEQUENCE [LARGE SCALE GENOMIC DNA]</scope>
    <source>
        <strain evidence="9 11">NCTC8603</strain>
        <strain evidence="8 10">NCTC8621</strain>
    </source>
</reference>
<accession>A0A2A7M3L2</accession>
<dbReference type="EMBL" id="UGBW01000003">
    <property type="protein sequence ID" value="STH80397.1"/>
    <property type="molecule type" value="Genomic_DNA"/>
</dbReference>
<dbReference type="InterPro" id="IPR036937">
    <property type="entry name" value="Adhesion_dom_fimbrial_sf"/>
</dbReference>
<dbReference type="GO" id="GO:0043709">
    <property type="term" value="P:cell adhesion involved in single-species biofilm formation"/>
    <property type="evidence" value="ECO:0007669"/>
    <property type="project" value="TreeGrafter"/>
</dbReference>
<dbReference type="Proteomes" id="UP000591371">
    <property type="component" value="Unassembled WGS sequence"/>
</dbReference>
<dbReference type="InterPro" id="IPR050263">
    <property type="entry name" value="Bact_Fimbrial_Adh_Pro"/>
</dbReference>
<keyword evidence="3 5" id="KW-0732">Signal</keyword>
<organism evidence="7 12">
    <name type="scientific">Escherichia coli</name>
    <dbReference type="NCBI Taxonomy" id="562"/>
    <lineage>
        <taxon>Bacteria</taxon>
        <taxon>Pseudomonadati</taxon>
        <taxon>Pseudomonadota</taxon>
        <taxon>Gammaproteobacteria</taxon>
        <taxon>Enterobacterales</taxon>
        <taxon>Enterobacteriaceae</taxon>
        <taxon>Escherichia</taxon>
    </lineage>
</organism>
<dbReference type="NCBIfam" id="NF011752">
    <property type="entry name" value="PRK15205.1"/>
    <property type="match status" value="1"/>
</dbReference>
<dbReference type="GO" id="GO:0009289">
    <property type="term" value="C:pilus"/>
    <property type="evidence" value="ECO:0007669"/>
    <property type="project" value="UniProtKB-SubCell"/>
</dbReference>
<dbReference type="Pfam" id="PF00419">
    <property type="entry name" value="Fimbrial"/>
    <property type="match status" value="1"/>
</dbReference>
<evidence type="ECO:0000259" key="6">
    <source>
        <dbReference type="Pfam" id="PF00419"/>
    </source>
</evidence>
<feature type="signal peptide" evidence="5">
    <location>
        <begin position="1"/>
        <end position="23"/>
    </location>
</feature>
<evidence type="ECO:0000313" key="9">
    <source>
        <dbReference type="EMBL" id="STK88829.1"/>
    </source>
</evidence>
<keyword evidence="4" id="KW-0281">Fimbrium</keyword>
<dbReference type="InterPro" id="IPR000259">
    <property type="entry name" value="Adhesion_dom_fimbrial"/>
</dbReference>
<dbReference type="EMBL" id="AASATZ010000009">
    <property type="protein sequence ID" value="EFA4418166.1"/>
    <property type="molecule type" value="Genomic_DNA"/>
</dbReference>